<reference evidence="1 2" key="1">
    <citation type="journal article" date="2020" name="ISME J.">
        <title>Comparative genomics reveals insights into cyanobacterial evolution and habitat adaptation.</title>
        <authorList>
            <person name="Chen M.Y."/>
            <person name="Teng W.K."/>
            <person name="Zhao L."/>
            <person name="Hu C.X."/>
            <person name="Zhou Y.K."/>
            <person name="Han B.P."/>
            <person name="Song L.R."/>
            <person name="Shu W.S."/>
        </authorList>
    </citation>
    <scope>NUCLEOTIDE SEQUENCE [LARGE SCALE GENOMIC DNA]</scope>
    <source>
        <strain evidence="1 2">FACHB-288</strain>
    </source>
</reference>
<accession>A0ABR8AJV4</accession>
<dbReference type="Proteomes" id="UP000658514">
    <property type="component" value="Unassembled WGS sequence"/>
</dbReference>
<protein>
    <submittedName>
        <fullName evidence="1">Uncharacterized protein</fullName>
    </submittedName>
</protein>
<keyword evidence="2" id="KW-1185">Reference proteome</keyword>
<sequence length="62" mass="7133">MSDKEFGQRQPTKIDKLIEFAVRYCQKRNPEALDTIFDLLFLEENGKAIAHSSKEIVQAIAH</sequence>
<name>A0ABR8AJV4_9CYAN</name>
<gene>
    <name evidence="1" type="ORF">H6G24_29200</name>
</gene>
<evidence type="ECO:0000313" key="1">
    <source>
        <dbReference type="EMBL" id="MBD2199510.1"/>
    </source>
</evidence>
<organism evidence="1 2">
    <name type="scientific">Calothrix parietina FACHB-288</name>
    <dbReference type="NCBI Taxonomy" id="2692896"/>
    <lineage>
        <taxon>Bacteria</taxon>
        <taxon>Bacillati</taxon>
        <taxon>Cyanobacteriota</taxon>
        <taxon>Cyanophyceae</taxon>
        <taxon>Nostocales</taxon>
        <taxon>Calotrichaceae</taxon>
        <taxon>Calothrix</taxon>
    </lineage>
</organism>
<proteinExistence type="predicted"/>
<comment type="caution">
    <text evidence="1">The sequence shown here is derived from an EMBL/GenBank/DDBJ whole genome shotgun (WGS) entry which is preliminary data.</text>
</comment>
<dbReference type="EMBL" id="JACJQH010000061">
    <property type="protein sequence ID" value="MBD2199510.1"/>
    <property type="molecule type" value="Genomic_DNA"/>
</dbReference>
<evidence type="ECO:0000313" key="2">
    <source>
        <dbReference type="Proteomes" id="UP000658514"/>
    </source>
</evidence>
<dbReference type="RefSeq" id="WP_190548691.1">
    <property type="nucleotide sequence ID" value="NZ_CAWPNO010000097.1"/>
</dbReference>